<dbReference type="EMBL" id="CP114040">
    <property type="protein sequence ID" value="WAS96703.1"/>
    <property type="molecule type" value="Genomic_DNA"/>
</dbReference>
<evidence type="ECO:0000313" key="2">
    <source>
        <dbReference type="EMBL" id="WAS96703.1"/>
    </source>
</evidence>
<gene>
    <name evidence="2" type="ORF">O0S08_11180</name>
</gene>
<keyword evidence="1" id="KW-1133">Transmembrane helix</keyword>
<keyword evidence="3" id="KW-1185">Reference proteome</keyword>
<protein>
    <recommendedName>
        <fullName evidence="4">DUF5658 domain-containing protein</fullName>
    </recommendedName>
</protein>
<dbReference type="RefSeq" id="WP_269039067.1">
    <property type="nucleotide sequence ID" value="NZ_CP114040.1"/>
</dbReference>
<reference evidence="2" key="1">
    <citation type="submission" date="2022-11" db="EMBL/GenBank/DDBJ databases">
        <title>Minimal conservation of predation-associated metabolite biosynthetic gene clusters underscores biosynthetic potential of Myxococcota including descriptions for ten novel species: Archangium lansinium sp. nov., Myxococcus landrumus sp. nov., Nannocystis bai.</title>
        <authorList>
            <person name="Ahearne A."/>
            <person name="Stevens C."/>
            <person name="Dowd S."/>
        </authorList>
    </citation>
    <scope>NUCLEOTIDE SEQUENCE</scope>
    <source>
        <strain evidence="2">Fl3</strain>
    </source>
</reference>
<accession>A0ABY7HBQ5</accession>
<feature type="transmembrane region" description="Helical" evidence="1">
    <location>
        <begin position="12"/>
        <end position="35"/>
    </location>
</feature>
<proteinExistence type="predicted"/>
<organism evidence="2 3">
    <name type="scientific">Nannocystis punicea</name>
    <dbReference type="NCBI Taxonomy" id="2995304"/>
    <lineage>
        <taxon>Bacteria</taxon>
        <taxon>Pseudomonadati</taxon>
        <taxon>Myxococcota</taxon>
        <taxon>Polyangia</taxon>
        <taxon>Nannocystales</taxon>
        <taxon>Nannocystaceae</taxon>
        <taxon>Nannocystis</taxon>
    </lineage>
</organism>
<keyword evidence="1" id="KW-0472">Membrane</keyword>
<keyword evidence="1" id="KW-0812">Transmembrane</keyword>
<evidence type="ECO:0008006" key="4">
    <source>
        <dbReference type="Google" id="ProtNLM"/>
    </source>
</evidence>
<evidence type="ECO:0000313" key="3">
    <source>
        <dbReference type="Proteomes" id="UP001164459"/>
    </source>
</evidence>
<dbReference type="Proteomes" id="UP001164459">
    <property type="component" value="Chromosome"/>
</dbReference>
<sequence>MAEQREEPTVPGLFAHLIVYAVTFGLVLCAVLGYLNHRFHLDLAVSVRSAAPIRVPDLDGAYALTLLGKAAGVWALWKLGCLVVPRLSRFGRWPPRLAVAAAVVYLDILVLRL</sequence>
<evidence type="ECO:0000256" key="1">
    <source>
        <dbReference type="SAM" id="Phobius"/>
    </source>
</evidence>
<name>A0ABY7HBQ5_9BACT</name>